<evidence type="ECO:0000256" key="1">
    <source>
        <dbReference type="ARBA" id="ARBA00004123"/>
    </source>
</evidence>
<dbReference type="InterPro" id="IPR050917">
    <property type="entry name" value="SOX_TF"/>
</dbReference>
<dbReference type="SUPFAM" id="SSF47095">
    <property type="entry name" value="HMG-box"/>
    <property type="match status" value="1"/>
</dbReference>
<keyword evidence="5 6" id="KW-0539">Nucleus</keyword>
<dbReference type="InterPro" id="IPR036910">
    <property type="entry name" value="HMG_box_dom_sf"/>
</dbReference>
<dbReference type="GO" id="GO:0005634">
    <property type="term" value="C:nucleus"/>
    <property type="evidence" value="ECO:0007669"/>
    <property type="project" value="UniProtKB-SubCell"/>
</dbReference>
<evidence type="ECO:0000313" key="9">
    <source>
        <dbReference type="Proteomes" id="UP000663879"/>
    </source>
</evidence>
<evidence type="ECO:0000256" key="4">
    <source>
        <dbReference type="ARBA" id="ARBA00023163"/>
    </source>
</evidence>
<dbReference type="PANTHER" id="PTHR45803:SF5">
    <property type="entry name" value="SOX100B"/>
    <property type="match status" value="1"/>
</dbReference>
<protein>
    <recommendedName>
        <fullName evidence="7">HMG box domain-containing protein</fullName>
    </recommendedName>
</protein>
<evidence type="ECO:0000259" key="7">
    <source>
        <dbReference type="PROSITE" id="PS50118"/>
    </source>
</evidence>
<accession>A0A813SQH3</accession>
<name>A0A813SQH3_9BILA</name>
<dbReference type="AlphaFoldDB" id="A0A813SQH3"/>
<comment type="subcellular location">
    <subcellularLocation>
        <location evidence="1">Nucleus</location>
    </subcellularLocation>
</comment>
<dbReference type="PROSITE" id="PS50118">
    <property type="entry name" value="HMG_BOX_2"/>
    <property type="match status" value="1"/>
</dbReference>
<sequence length="266" mass="31535">MNMESQNLNIAVSEALSKFDLRTLISPKKPSETKTTQNQRVKRPMNAFMVWARAARRSLSKTHPNLQNCHLSKTLGSIWHQLTEDQKSPFIDEANRLREEHKIENPDYKYQPKRKPKINERELFKQIERIQNKNNKKIKKESDSQLKINHEINNESIMSAISPSTASSISPLPTYTESNENLSTNFVVGYPYGNNNNNDNIDSYNYNFQPYYQNGFNFSNDFQRYHGYQAYGSYPQYNYQYSAYYQMYENETNQYNYNYDDYNNFN</sequence>
<dbReference type="InterPro" id="IPR009071">
    <property type="entry name" value="HMG_box_dom"/>
</dbReference>
<gene>
    <name evidence="8" type="ORF">OXX778_LOCUS6402</name>
</gene>
<feature type="domain" description="HMG box" evidence="7">
    <location>
        <begin position="41"/>
        <end position="109"/>
    </location>
</feature>
<dbReference type="Pfam" id="PF00505">
    <property type="entry name" value="HMG_box"/>
    <property type="match status" value="1"/>
</dbReference>
<feature type="DNA-binding region" description="HMG box" evidence="6">
    <location>
        <begin position="41"/>
        <end position="109"/>
    </location>
</feature>
<evidence type="ECO:0000256" key="3">
    <source>
        <dbReference type="ARBA" id="ARBA00023125"/>
    </source>
</evidence>
<dbReference type="FunFam" id="1.10.30.10:FF:000002">
    <property type="entry name" value="transcription factor Sox-2"/>
    <property type="match status" value="1"/>
</dbReference>
<dbReference type="Proteomes" id="UP000663879">
    <property type="component" value="Unassembled WGS sequence"/>
</dbReference>
<dbReference type="GO" id="GO:0000978">
    <property type="term" value="F:RNA polymerase II cis-regulatory region sequence-specific DNA binding"/>
    <property type="evidence" value="ECO:0007669"/>
    <property type="project" value="TreeGrafter"/>
</dbReference>
<evidence type="ECO:0000256" key="5">
    <source>
        <dbReference type="ARBA" id="ARBA00023242"/>
    </source>
</evidence>
<organism evidence="8 9">
    <name type="scientific">Brachionus calyciflorus</name>
    <dbReference type="NCBI Taxonomy" id="104777"/>
    <lineage>
        <taxon>Eukaryota</taxon>
        <taxon>Metazoa</taxon>
        <taxon>Spiralia</taxon>
        <taxon>Gnathifera</taxon>
        <taxon>Rotifera</taxon>
        <taxon>Eurotatoria</taxon>
        <taxon>Monogononta</taxon>
        <taxon>Pseudotrocha</taxon>
        <taxon>Ploima</taxon>
        <taxon>Brachionidae</taxon>
        <taxon>Brachionus</taxon>
    </lineage>
</organism>
<dbReference type="EMBL" id="CAJNOC010000756">
    <property type="protein sequence ID" value="CAF0799693.1"/>
    <property type="molecule type" value="Genomic_DNA"/>
</dbReference>
<comment type="caution">
    <text evidence="8">The sequence shown here is derived from an EMBL/GenBank/DDBJ whole genome shotgun (WGS) entry which is preliminary data.</text>
</comment>
<dbReference type="PANTHER" id="PTHR45803">
    <property type="entry name" value="SOX100B"/>
    <property type="match status" value="1"/>
</dbReference>
<dbReference type="SMART" id="SM00398">
    <property type="entry name" value="HMG"/>
    <property type="match status" value="1"/>
</dbReference>
<dbReference type="GO" id="GO:0000981">
    <property type="term" value="F:DNA-binding transcription factor activity, RNA polymerase II-specific"/>
    <property type="evidence" value="ECO:0007669"/>
    <property type="project" value="TreeGrafter"/>
</dbReference>
<keyword evidence="2" id="KW-0805">Transcription regulation</keyword>
<dbReference type="Gene3D" id="1.10.30.10">
    <property type="entry name" value="High mobility group box domain"/>
    <property type="match status" value="1"/>
</dbReference>
<reference evidence="8" key="1">
    <citation type="submission" date="2021-02" db="EMBL/GenBank/DDBJ databases">
        <authorList>
            <person name="Nowell W R."/>
        </authorList>
    </citation>
    <scope>NUCLEOTIDE SEQUENCE</scope>
    <source>
        <strain evidence="8">Ploen Becks lab</strain>
    </source>
</reference>
<keyword evidence="9" id="KW-1185">Reference proteome</keyword>
<dbReference type="OrthoDB" id="6247875at2759"/>
<evidence type="ECO:0000256" key="6">
    <source>
        <dbReference type="PROSITE-ProRule" id="PRU00267"/>
    </source>
</evidence>
<keyword evidence="4" id="KW-0804">Transcription</keyword>
<keyword evidence="3 6" id="KW-0238">DNA-binding</keyword>
<evidence type="ECO:0000256" key="2">
    <source>
        <dbReference type="ARBA" id="ARBA00023015"/>
    </source>
</evidence>
<proteinExistence type="predicted"/>
<evidence type="ECO:0000313" key="8">
    <source>
        <dbReference type="EMBL" id="CAF0799693.1"/>
    </source>
</evidence>